<organism evidence="3 4">
    <name type="scientific">Nitratireductor arenosus</name>
    <dbReference type="NCBI Taxonomy" id="2682096"/>
    <lineage>
        <taxon>Bacteria</taxon>
        <taxon>Pseudomonadati</taxon>
        <taxon>Pseudomonadota</taxon>
        <taxon>Alphaproteobacteria</taxon>
        <taxon>Hyphomicrobiales</taxon>
        <taxon>Phyllobacteriaceae</taxon>
        <taxon>Nitratireductor</taxon>
    </lineage>
</organism>
<dbReference type="AlphaFoldDB" id="A0A844QJ33"/>
<sequence>MVDARSPVTTRPVRSAHKRVEHTYRPADTDTEALTATCLPGDEALSAYAAFCRDSIFAPAQSPHWIECWARHCNRDIVVAMLSRQNQPVFAVALEIVTRGSVTSACFVGGTHANGNFAPVLPAAAAEIGAADLQGLILSIRAARPDIDLIAAERLVERFSGSQNPLCLLAGAQSPNPALAVDLTGGFEAVLGRASGKRKRKKHRSQTRKFEAAGGFCRIRARNRAETDRLLDAFFAMKADRFAAMGIKNVFDGAPVQDFFRELFGSEAHKAAPAFLLHGLEVGGGLRAVTGSSMTANSIICEFGAIAGDELAFASPGEFLFFDNIREACEQTLAVYDFSVGDEAYKRLWCDIETRHVDVIVPLTLKGRASGLSLRTAAAVKRRVKANRILWKTVKLARRATRGGGT</sequence>
<evidence type="ECO:0000313" key="3">
    <source>
        <dbReference type="EMBL" id="MVA99217.1"/>
    </source>
</evidence>
<name>A0A844QJ33_9HYPH</name>
<keyword evidence="4" id="KW-1185">Reference proteome</keyword>
<proteinExistence type="predicted"/>
<evidence type="ECO:0000259" key="2">
    <source>
        <dbReference type="Pfam" id="PF13480"/>
    </source>
</evidence>
<dbReference type="SUPFAM" id="SSF55729">
    <property type="entry name" value="Acyl-CoA N-acyltransferases (Nat)"/>
    <property type="match status" value="1"/>
</dbReference>
<dbReference type="Proteomes" id="UP000463224">
    <property type="component" value="Unassembled WGS sequence"/>
</dbReference>
<dbReference type="EMBL" id="WPHG01000004">
    <property type="protein sequence ID" value="MVA99217.1"/>
    <property type="molecule type" value="Genomic_DNA"/>
</dbReference>
<dbReference type="Pfam" id="PF13480">
    <property type="entry name" value="Acetyltransf_6"/>
    <property type="match status" value="1"/>
</dbReference>
<evidence type="ECO:0000313" key="4">
    <source>
        <dbReference type="Proteomes" id="UP000463224"/>
    </source>
</evidence>
<evidence type="ECO:0000256" key="1">
    <source>
        <dbReference type="SAM" id="MobiDB-lite"/>
    </source>
</evidence>
<dbReference type="GO" id="GO:0016740">
    <property type="term" value="F:transferase activity"/>
    <property type="evidence" value="ECO:0007669"/>
    <property type="project" value="UniProtKB-KW"/>
</dbReference>
<feature type="region of interest" description="Disordered" evidence="1">
    <location>
        <begin position="1"/>
        <end position="20"/>
    </location>
</feature>
<keyword evidence="3" id="KW-0808">Transferase</keyword>
<dbReference type="InterPro" id="IPR038740">
    <property type="entry name" value="BioF2-like_GNAT_dom"/>
</dbReference>
<protein>
    <submittedName>
        <fullName evidence="3">GNAT family N-acetyltransferase</fullName>
    </submittedName>
</protein>
<dbReference type="InterPro" id="IPR016181">
    <property type="entry name" value="Acyl_CoA_acyltransferase"/>
</dbReference>
<gene>
    <name evidence="3" type="ORF">GN330_18375</name>
</gene>
<comment type="caution">
    <text evidence="3">The sequence shown here is derived from an EMBL/GenBank/DDBJ whole genome shotgun (WGS) entry which is preliminary data.</text>
</comment>
<feature type="domain" description="BioF2-like acetyltransferase" evidence="2">
    <location>
        <begin position="198"/>
        <end position="347"/>
    </location>
</feature>
<accession>A0A844QJ33</accession>
<reference evidence="3 4" key="1">
    <citation type="submission" date="2019-12" db="EMBL/GenBank/DDBJ databases">
        <title>Nitratireductor arenosus sp. nov., Isolated from sea sand, Jeju island, South Korea.</title>
        <authorList>
            <person name="Kim W."/>
        </authorList>
    </citation>
    <scope>NUCLEOTIDE SEQUENCE [LARGE SCALE GENOMIC DNA]</scope>
    <source>
        <strain evidence="3 4">CAU 1489</strain>
    </source>
</reference>